<comment type="similarity">
    <text evidence="1">Belongs to the phD/YefM antitoxin family.</text>
</comment>
<dbReference type="Proteomes" id="UP000235093">
    <property type="component" value="Unassembled WGS sequence"/>
</dbReference>
<comment type="caution">
    <text evidence="2">The sequence shown here is derived from an EMBL/GenBank/DDBJ whole genome shotgun (WGS) entry which is preliminary data.</text>
</comment>
<evidence type="ECO:0000256" key="1">
    <source>
        <dbReference type="ARBA" id="ARBA00009981"/>
    </source>
</evidence>
<sequence length="59" mass="6849">MEHLNIGEFNRGQSSKLIRGLVEADKTAFIQKNGKPIAVVMSYERYQRMFEQGLDINEF</sequence>
<dbReference type="EMBL" id="NIHT01000013">
    <property type="protein sequence ID" value="PLT74697.1"/>
    <property type="molecule type" value="Genomic_DNA"/>
</dbReference>
<reference evidence="2 3" key="1">
    <citation type="journal article" date="2017" name="Genome Med.">
        <title>A novel Ruminococcus gnavus clade enriched in inflammatory bowel disease patients.</title>
        <authorList>
            <person name="Hall A.B."/>
            <person name="Yassour M."/>
            <person name="Sauk J."/>
            <person name="Garner A."/>
            <person name="Jiang X."/>
            <person name="Arthur T."/>
            <person name="Lagoudas G.K."/>
            <person name="Vatanen T."/>
            <person name="Fornelos N."/>
            <person name="Wilson R."/>
            <person name="Bertha M."/>
            <person name="Cohen M."/>
            <person name="Garber J."/>
            <person name="Khalili H."/>
            <person name="Gevers D."/>
            <person name="Ananthakrishnan A.N."/>
            <person name="Kugathasan S."/>
            <person name="Lander E.S."/>
            <person name="Blainey P."/>
            <person name="Vlamakis H."/>
            <person name="Xavier R.J."/>
            <person name="Huttenhower C."/>
        </authorList>
    </citation>
    <scope>NUCLEOTIDE SEQUENCE [LARGE SCALE GENOMIC DNA]</scope>
    <source>
        <strain evidence="2 3">RJX1125</strain>
    </source>
</reference>
<dbReference type="InterPro" id="IPR036165">
    <property type="entry name" value="YefM-like_sf"/>
</dbReference>
<evidence type="ECO:0000313" key="3">
    <source>
        <dbReference type="Proteomes" id="UP000235093"/>
    </source>
</evidence>
<accession>A0A2N5PHW5</accession>
<protein>
    <submittedName>
        <fullName evidence="2">Prevent-host-death protein</fullName>
    </submittedName>
</protein>
<gene>
    <name evidence="2" type="ORF">CDL23_09495</name>
</gene>
<dbReference type="Gene3D" id="3.40.1620.10">
    <property type="entry name" value="YefM-like domain"/>
    <property type="match status" value="1"/>
</dbReference>
<organism evidence="2 3">
    <name type="scientific">Mediterraneibacter gnavus</name>
    <name type="common">Ruminococcus gnavus</name>
    <dbReference type="NCBI Taxonomy" id="33038"/>
    <lineage>
        <taxon>Bacteria</taxon>
        <taxon>Bacillati</taxon>
        <taxon>Bacillota</taxon>
        <taxon>Clostridia</taxon>
        <taxon>Lachnospirales</taxon>
        <taxon>Lachnospiraceae</taxon>
        <taxon>Mediterraneibacter</taxon>
    </lineage>
</organism>
<evidence type="ECO:0000313" key="2">
    <source>
        <dbReference type="EMBL" id="PLT74697.1"/>
    </source>
</evidence>
<name>A0A2N5PHW5_MEDGN</name>
<dbReference type="SUPFAM" id="SSF143120">
    <property type="entry name" value="YefM-like"/>
    <property type="match status" value="1"/>
</dbReference>
<dbReference type="AlphaFoldDB" id="A0A2N5PHW5"/>
<proteinExistence type="inferred from homology"/>
<dbReference type="NCBIfam" id="TIGR01552">
    <property type="entry name" value="phd_fam"/>
    <property type="match status" value="1"/>
</dbReference>